<organism evidence="1 2">
    <name type="scientific">Solimonas aquatica</name>
    <dbReference type="NCBI Taxonomy" id="489703"/>
    <lineage>
        <taxon>Bacteria</taxon>
        <taxon>Pseudomonadati</taxon>
        <taxon>Pseudomonadota</taxon>
        <taxon>Gammaproteobacteria</taxon>
        <taxon>Nevskiales</taxon>
        <taxon>Nevskiaceae</taxon>
        <taxon>Solimonas</taxon>
    </lineage>
</organism>
<name>A0A1H9BNA8_9GAMM</name>
<accession>A0A1H9BNA8</accession>
<proteinExistence type="predicted"/>
<dbReference type="EMBL" id="FOFS01000002">
    <property type="protein sequence ID" value="SEP90416.1"/>
    <property type="molecule type" value="Genomic_DNA"/>
</dbReference>
<evidence type="ECO:0000313" key="1">
    <source>
        <dbReference type="EMBL" id="SEP90416.1"/>
    </source>
</evidence>
<dbReference type="STRING" id="489703.SAMN04488038_102159"/>
<dbReference type="AlphaFoldDB" id="A0A1H9BNA8"/>
<evidence type="ECO:0000313" key="2">
    <source>
        <dbReference type="Proteomes" id="UP000199233"/>
    </source>
</evidence>
<dbReference type="InterPro" id="IPR002347">
    <property type="entry name" value="SDR_fam"/>
</dbReference>
<protein>
    <submittedName>
        <fullName evidence="1">Short chain dehydrogenase</fullName>
    </submittedName>
</protein>
<dbReference type="InterPro" id="IPR036291">
    <property type="entry name" value="NAD(P)-bd_dom_sf"/>
</dbReference>
<reference evidence="1 2" key="1">
    <citation type="submission" date="2016-10" db="EMBL/GenBank/DDBJ databases">
        <authorList>
            <person name="de Groot N.N."/>
        </authorList>
    </citation>
    <scope>NUCLEOTIDE SEQUENCE [LARGE SCALE GENOMIC DNA]</scope>
    <source>
        <strain evidence="1 2">DSM 25927</strain>
    </source>
</reference>
<dbReference type="Proteomes" id="UP000199233">
    <property type="component" value="Unassembled WGS sequence"/>
</dbReference>
<dbReference type="RefSeq" id="WP_093282068.1">
    <property type="nucleotide sequence ID" value="NZ_FOFS01000002.1"/>
</dbReference>
<dbReference type="Gene3D" id="3.40.50.720">
    <property type="entry name" value="NAD(P)-binding Rossmann-like Domain"/>
    <property type="match status" value="1"/>
</dbReference>
<keyword evidence="2" id="KW-1185">Reference proteome</keyword>
<dbReference type="Pfam" id="PF00106">
    <property type="entry name" value="adh_short"/>
    <property type="match status" value="1"/>
</dbReference>
<sequence length="96" mass="10181">MNDNASRVVLVLDAQQTAPQAQARRLASQGAHVVLAASDWARAVDAALRLQLEGLSAEALHLPARDADSLRLARAQILKRHGRLDLVIDEAGAVAA</sequence>
<gene>
    <name evidence="1" type="ORF">SAMN04488038_102159</name>
</gene>
<dbReference type="SUPFAM" id="SSF51735">
    <property type="entry name" value="NAD(P)-binding Rossmann-fold domains"/>
    <property type="match status" value="1"/>
</dbReference>